<accession>A0A6A5FRV0</accession>
<dbReference type="Proteomes" id="UP000465112">
    <property type="component" value="Chromosome 1"/>
</dbReference>
<protein>
    <submittedName>
        <fullName evidence="1">Uncharacterized protein</fullName>
    </submittedName>
</protein>
<reference evidence="1 2" key="1">
    <citation type="submission" date="2019-06" db="EMBL/GenBank/DDBJ databases">
        <title>A chromosome-scale genome assembly of the European perch, Perca fluviatilis.</title>
        <authorList>
            <person name="Roques C."/>
            <person name="Zahm M."/>
            <person name="Cabau C."/>
            <person name="Klopp C."/>
            <person name="Bouchez O."/>
            <person name="Donnadieu C."/>
            <person name="Kuhl H."/>
            <person name="Gislard M."/>
            <person name="Guendouz S."/>
            <person name="Journot L."/>
            <person name="Haffray P."/>
            <person name="Bestin A."/>
            <person name="Morvezen R."/>
            <person name="Feron R."/>
            <person name="Wen M."/>
            <person name="Jouanno E."/>
            <person name="Herpin A."/>
            <person name="Schartl M."/>
            <person name="Postlethwait J."/>
            <person name="Schaerlinger B."/>
            <person name="Chardard D."/>
            <person name="Lecocq T."/>
            <person name="Poncet C."/>
            <person name="Jaffrelo L."/>
            <person name="Lampietro C."/>
            <person name="Guiguen Y."/>
        </authorList>
    </citation>
    <scope>NUCLEOTIDE SEQUENCE [LARGE SCALE GENOMIC DNA]</scope>
    <source>
        <tissue evidence="1">Blood</tissue>
    </source>
</reference>
<comment type="caution">
    <text evidence="1">The sequence shown here is derived from an EMBL/GenBank/DDBJ whole genome shotgun (WGS) entry which is preliminary data.</text>
</comment>
<organism evidence="1 2">
    <name type="scientific">Perca fluviatilis</name>
    <name type="common">European perch</name>
    <dbReference type="NCBI Taxonomy" id="8168"/>
    <lineage>
        <taxon>Eukaryota</taxon>
        <taxon>Metazoa</taxon>
        <taxon>Chordata</taxon>
        <taxon>Craniata</taxon>
        <taxon>Vertebrata</taxon>
        <taxon>Euteleostomi</taxon>
        <taxon>Actinopterygii</taxon>
        <taxon>Neopterygii</taxon>
        <taxon>Teleostei</taxon>
        <taxon>Neoteleostei</taxon>
        <taxon>Acanthomorphata</taxon>
        <taxon>Eupercaria</taxon>
        <taxon>Perciformes</taxon>
        <taxon>Percoidei</taxon>
        <taxon>Percidae</taxon>
        <taxon>Percinae</taxon>
        <taxon>Perca</taxon>
    </lineage>
</organism>
<name>A0A6A5FRV0_PERFL</name>
<sequence>MTCSKGPQVVERTTTSLPSAWSPLLRLGKPWRVNSVFADYNASLSLQPKSPCCSVVMKPVLEEQHRRAFGGPAHLGETERGVNIDLILFP</sequence>
<evidence type="ECO:0000313" key="2">
    <source>
        <dbReference type="Proteomes" id="UP000465112"/>
    </source>
</evidence>
<dbReference type="AlphaFoldDB" id="A0A6A5FRV0"/>
<gene>
    <name evidence="1" type="ORF">PFLUV_G00010950</name>
</gene>
<proteinExistence type="predicted"/>
<dbReference type="EMBL" id="VHII01000001">
    <property type="protein sequence ID" value="KAF1395384.1"/>
    <property type="molecule type" value="Genomic_DNA"/>
</dbReference>
<evidence type="ECO:0000313" key="1">
    <source>
        <dbReference type="EMBL" id="KAF1395384.1"/>
    </source>
</evidence>
<keyword evidence="2" id="KW-1185">Reference proteome</keyword>